<dbReference type="PRINTS" id="PR00778">
    <property type="entry name" value="HTHARSR"/>
</dbReference>
<organism evidence="5 6">
    <name type="scientific">Hyphomonas polymorpha PS728</name>
    <dbReference type="NCBI Taxonomy" id="1280954"/>
    <lineage>
        <taxon>Bacteria</taxon>
        <taxon>Pseudomonadati</taxon>
        <taxon>Pseudomonadota</taxon>
        <taxon>Alphaproteobacteria</taxon>
        <taxon>Hyphomonadales</taxon>
        <taxon>Hyphomonadaceae</taxon>
        <taxon>Hyphomonas</taxon>
    </lineage>
</organism>
<dbReference type="InterPro" id="IPR001845">
    <property type="entry name" value="HTH_ArsR_DNA-bd_dom"/>
</dbReference>
<feature type="domain" description="HTH arsR-type" evidence="4">
    <location>
        <begin position="4"/>
        <end position="101"/>
    </location>
</feature>
<keyword evidence="1" id="KW-0805">Transcription regulation</keyword>
<evidence type="ECO:0000259" key="4">
    <source>
        <dbReference type="PROSITE" id="PS50987"/>
    </source>
</evidence>
<dbReference type="eggNOG" id="COG0640">
    <property type="taxonomic scope" value="Bacteria"/>
</dbReference>
<dbReference type="Gene3D" id="1.10.10.10">
    <property type="entry name" value="Winged helix-like DNA-binding domain superfamily/Winged helix DNA-binding domain"/>
    <property type="match status" value="1"/>
</dbReference>
<evidence type="ECO:0000256" key="1">
    <source>
        <dbReference type="ARBA" id="ARBA00023015"/>
    </source>
</evidence>
<evidence type="ECO:0000313" key="6">
    <source>
        <dbReference type="Proteomes" id="UP000027100"/>
    </source>
</evidence>
<dbReference type="STRING" id="1280954.HPO_08883"/>
<dbReference type="PANTHER" id="PTHR43132">
    <property type="entry name" value="ARSENICAL RESISTANCE OPERON REPRESSOR ARSR-RELATED"/>
    <property type="match status" value="1"/>
</dbReference>
<comment type="caution">
    <text evidence="5">The sequence shown here is derived from an EMBL/GenBank/DDBJ whole genome shotgun (WGS) entry which is preliminary data.</text>
</comment>
<evidence type="ECO:0000256" key="3">
    <source>
        <dbReference type="ARBA" id="ARBA00023163"/>
    </source>
</evidence>
<keyword evidence="6" id="KW-1185">Reference proteome</keyword>
<evidence type="ECO:0000313" key="5">
    <source>
        <dbReference type="EMBL" id="KCZ98657.1"/>
    </source>
</evidence>
<name>A0A062V8W4_9PROT</name>
<dbReference type="PATRIC" id="fig|1280954.3.peg.1799"/>
<dbReference type="OrthoDB" id="9804742at2"/>
<gene>
    <name evidence="5" type="ORF">HPO_08883</name>
</gene>
<evidence type="ECO:0000256" key="2">
    <source>
        <dbReference type="ARBA" id="ARBA00023125"/>
    </source>
</evidence>
<dbReference type="NCBIfam" id="NF033788">
    <property type="entry name" value="HTH_metalloreg"/>
    <property type="match status" value="1"/>
</dbReference>
<dbReference type="InterPro" id="IPR051011">
    <property type="entry name" value="Metal_resp_trans_reg"/>
</dbReference>
<dbReference type="EMBL" id="ARYM01000009">
    <property type="protein sequence ID" value="KCZ98657.1"/>
    <property type="molecule type" value="Genomic_DNA"/>
</dbReference>
<dbReference type="GO" id="GO:0003677">
    <property type="term" value="F:DNA binding"/>
    <property type="evidence" value="ECO:0007669"/>
    <property type="project" value="UniProtKB-KW"/>
</dbReference>
<dbReference type="Pfam" id="PF12840">
    <property type="entry name" value="HTH_20"/>
    <property type="match status" value="1"/>
</dbReference>
<dbReference type="InterPro" id="IPR011991">
    <property type="entry name" value="ArsR-like_HTH"/>
</dbReference>
<proteinExistence type="predicted"/>
<dbReference type="AlphaFoldDB" id="A0A062V8W4"/>
<dbReference type="PANTHER" id="PTHR43132:SF2">
    <property type="entry name" value="ARSENICAL RESISTANCE OPERON REPRESSOR ARSR-RELATED"/>
    <property type="match status" value="1"/>
</dbReference>
<protein>
    <submittedName>
        <fullName evidence="5">ArsR family transcriptional regulator</fullName>
    </submittedName>
</protein>
<dbReference type="PROSITE" id="PS50987">
    <property type="entry name" value="HTH_ARSR_2"/>
    <property type="match status" value="1"/>
</dbReference>
<keyword evidence="3" id="KW-0804">Transcription</keyword>
<dbReference type="InterPro" id="IPR036390">
    <property type="entry name" value="WH_DNA-bd_sf"/>
</dbReference>
<dbReference type="Proteomes" id="UP000027100">
    <property type="component" value="Unassembled WGS sequence"/>
</dbReference>
<sequence length="117" mass="12293">MESKTTLSQSAALAQLSALAQENRLALFRLLIKAGPDGLPAGEIAAALGVPPNTLSAQLTLLSNAGLIEGTRQGRSIIYKAQYEAISGLIVFLMEDCCQGRSEICTPVLEAAQSRCC</sequence>
<dbReference type="RefSeq" id="WP_035597290.1">
    <property type="nucleotide sequence ID" value="NZ_ARYM01000009.1"/>
</dbReference>
<accession>A0A062V8W4</accession>
<keyword evidence="2" id="KW-0238">DNA-binding</keyword>
<dbReference type="GO" id="GO:0003700">
    <property type="term" value="F:DNA-binding transcription factor activity"/>
    <property type="evidence" value="ECO:0007669"/>
    <property type="project" value="InterPro"/>
</dbReference>
<dbReference type="InterPro" id="IPR036388">
    <property type="entry name" value="WH-like_DNA-bd_sf"/>
</dbReference>
<dbReference type="SMART" id="SM00418">
    <property type="entry name" value="HTH_ARSR"/>
    <property type="match status" value="1"/>
</dbReference>
<dbReference type="CDD" id="cd00090">
    <property type="entry name" value="HTH_ARSR"/>
    <property type="match status" value="1"/>
</dbReference>
<dbReference type="SUPFAM" id="SSF46785">
    <property type="entry name" value="Winged helix' DNA-binding domain"/>
    <property type="match status" value="1"/>
</dbReference>
<reference evidence="5 6" key="1">
    <citation type="journal article" date="2014" name="Antonie Van Leeuwenhoek">
        <title>Hyphomonas beringensis sp. nov. and Hyphomonas chukchiensis sp. nov., isolated from surface seawater of the Bering Sea and Chukchi Sea.</title>
        <authorList>
            <person name="Li C."/>
            <person name="Lai Q."/>
            <person name="Li G."/>
            <person name="Dong C."/>
            <person name="Wang J."/>
            <person name="Liao Y."/>
            <person name="Shao Z."/>
        </authorList>
    </citation>
    <scope>NUCLEOTIDE SEQUENCE [LARGE SCALE GENOMIC DNA]</scope>
    <source>
        <strain evidence="5 6">PS728</strain>
    </source>
</reference>